<feature type="domain" description="ACT" evidence="7">
    <location>
        <begin position="124"/>
        <end position="201"/>
    </location>
</feature>
<dbReference type="InterPro" id="IPR002912">
    <property type="entry name" value="ACT_dom"/>
</dbReference>
<dbReference type="OMA" id="HNHAIHE"/>
<dbReference type="PROSITE" id="PS51171">
    <property type="entry name" value="PREPHENATE_DEHYDR_3"/>
    <property type="match status" value="1"/>
</dbReference>
<feature type="domain" description="Prephenate dehydratase" evidence="6">
    <location>
        <begin position="1"/>
        <end position="114"/>
    </location>
</feature>
<dbReference type="SUPFAM" id="SSF55021">
    <property type="entry name" value="ACT-like"/>
    <property type="match status" value="1"/>
</dbReference>
<dbReference type="GO" id="GO:0009094">
    <property type="term" value="P:L-phenylalanine biosynthetic process"/>
    <property type="evidence" value="ECO:0007669"/>
    <property type="project" value="UniProtKB-KW"/>
</dbReference>
<evidence type="ECO:0000256" key="3">
    <source>
        <dbReference type="ARBA" id="ARBA00023222"/>
    </source>
</evidence>
<dbReference type="InterPro" id="IPR045865">
    <property type="entry name" value="ACT-like_dom_sf"/>
</dbReference>
<evidence type="ECO:0000259" key="7">
    <source>
        <dbReference type="PROSITE" id="PS51671"/>
    </source>
</evidence>
<dbReference type="GO" id="GO:0005737">
    <property type="term" value="C:cytoplasm"/>
    <property type="evidence" value="ECO:0007669"/>
    <property type="project" value="TreeGrafter"/>
</dbReference>
<keyword evidence="4 8" id="KW-0456">Lyase</keyword>
<dbReference type="Pfam" id="PF01842">
    <property type="entry name" value="ACT"/>
    <property type="match status" value="1"/>
</dbReference>
<evidence type="ECO:0000313" key="9">
    <source>
        <dbReference type="Proteomes" id="UP000029084"/>
    </source>
</evidence>
<evidence type="ECO:0000313" key="8">
    <source>
        <dbReference type="EMBL" id="AIM26176.1"/>
    </source>
</evidence>
<dbReference type="CDD" id="cd04905">
    <property type="entry name" value="ACT_CM-PDT"/>
    <property type="match status" value="1"/>
</dbReference>
<keyword evidence="1" id="KW-0028">Amino-acid biosynthesis</keyword>
<dbReference type="Gene3D" id="3.40.190.10">
    <property type="entry name" value="Periplasmic binding protein-like II"/>
    <property type="match status" value="1"/>
</dbReference>
<comment type="pathway">
    <text evidence="5">Amino-acid biosynthesis.</text>
</comment>
<keyword evidence="3" id="KW-0584">Phenylalanine biosynthesis</keyword>
<accession>A0A088E1M8</accession>
<reference evidence="8 9" key="1">
    <citation type="journal article" date="2014" name="J. Bacteriol.">
        <title>Role of an Archaeal PitA Transporter in the Copper and Arsenic Resistance of Metallosphaera sedula, an Extreme Thermoacidophile.</title>
        <authorList>
            <person name="McCarthy S."/>
            <person name="Ai C."/>
            <person name="Wheaton G."/>
            <person name="Tevatia R."/>
            <person name="Eckrich V."/>
            <person name="Kelly R."/>
            <person name="Blum P."/>
        </authorList>
    </citation>
    <scope>NUCLEOTIDE SEQUENCE [LARGE SCALE GENOMIC DNA]</scope>
    <source>
        <strain evidence="8 9">CuR1</strain>
    </source>
</reference>
<dbReference type="PANTHER" id="PTHR21022">
    <property type="entry name" value="PREPHENATE DEHYDRATASE P PROTEIN"/>
    <property type="match status" value="1"/>
</dbReference>
<dbReference type="Proteomes" id="UP000029084">
    <property type="component" value="Chromosome"/>
</dbReference>
<dbReference type="GO" id="GO:0004664">
    <property type="term" value="F:prephenate dehydratase activity"/>
    <property type="evidence" value="ECO:0007669"/>
    <property type="project" value="UniProtKB-EC"/>
</dbReference>
<sequence>MDNLYTRKGVYVNKRIDMKIDLVLASRPDVELESVTKVYSHNHAIHEARNTLSKLGLTNFIPVNSTSKAAQLALEDKQSAAICSRFAAKLYGLKILKENIQDGVNITRFLVVSRELTEVGERTIVFFTVPDVPGSLFKVLEKFYLHNVNLSMIYSRPTKIIPWNYYFYLEFEGSISEAKRTGLLDELSKVTQELKIVGSYTTIPVT</sequence>
<proteinExistence type="predicted"/>
<organism evidence="8 9">
    <name type="scientific">Metallosphaera sedula</name>
    <dbReference type="NCBI Taxonomy" id="43687"/>
    <lineage>
        <taxon>Archaea</taxon>
        <taxon>Thermoproteota</taxon>
        <taxon>Thermoprotei</taxon>
        <taxon>Sulfolobales</taxon>
        <taxon>Sulfolobaceae</taxon>
        <taxon>Metallosphaera</taxon>
    </lineage>
</organism>
<dbReference type="PROSITE" id="PS51671">
    <property type="entry name" value="ACT"/>
    <property type="match status" value="1"/>
</dbReference>
<evidence type="ECO:0000256" key="2">
    <source>
        <dbReference type="ARBA" id="ARBA00023141"/>
    </source>
</evidence>
<name>A0A088E1M8_9CREN</name>
<protein>
    <submittedName>
        <fullName evidence="8">Prephenate dehydratase</fullName>
        <ecNumber evidence="8">4.2.1.51</ecNumber>
    </submittedName>
</protein>
<dbReference type="Gene3D" id="3.30.70.260">
    <property type="match status" value="1"/>
</dbReference>
<dbReference type="EC" id="4.2.1.51" evidence="8"/>
<evidence type="ECO:0000259" key="6">
    <source>
        <dbReference type="PROSITE" id="PS51171"/>
    </source>
</evidence>
<dbReference type="InterPro" id="IPR001086">
    <property type="entry name" value="Preph_deHydtase"/>
</dbReference>
<dbReference type="AlphaFoldDB" id="A0A088E1M8"/>
<evidence type="ECO:0000256" key="4">
    <source>
        <dbReference type="ARBA" id="ARBA00023239"/>
    </source>
</evidence>
<keyword evidence="2" id="KW-0057">Aromatic amino acid biosynthesis</keyword>
<dbReference type="SUPFAM" id="SSF53850">
    <property type="entry name" value="Periplasmic binding protein-like II"/>
    <property type="match status" value="1"/>
</dbReference>
<dbReference type="Pfam" id="PF00800">
    <property type="entry name" value="PDT"/>
    <property type="match status" value="1"/>
</dbReference>
<evidence type="ECO:0000256" key="5">
    <source>
        <dbReference type="ARBA" id="ARBA00029440"/>
    </source>
</evidence>
<gene>
    <name evidence="8" type="ORF">HA72_0012</name>
</gene>
<dbReference type="EMBL" id="CP008822">
    <property type="protein sequence ID" value="AIM26176.1"/>
    <property type="molecule type" value="Genomic_DNA"/>
</dbReference>
<dbReference type="PANTHER" id="PTHR21022:SF19">
    <property type="entry name" value="PREPHENATE DEHYDRATASE-RELATED"/>
    <property type="match status" value="1"/>
</dbReference>
<evidence type="ECO:0000256" key="1">
    <source>
        <dbReference type="ARBA" id="ARBA00022605"/>
    </source>
</evidence>